<protein>
    <recommendedName>
        <fullName evidence="1">PARP4 MVP-ID C-terminal domain-containing protein</fullName>
    </recommendedName>
</protein>
<dbReference type="OrthoDB" id="5990634at2759"/>
<dbReference type="AlphaFoldDB" id="A0A8T2K6Q5"/>
<feature type="domain" description="PARP4 MVP-ID C-terminal" evidence="1">
    <location>
        <begin position="90"/>
        <end position="230"/>
    </location>
</feature>
<dbReference type="Pfam" id="PF26156">
    <property type="entry name" value="PARP4_MVP-ID"/>
    <property type="match status" value="1"/>
</dbReference>
<accession>A0A8T2K6Q5</accession>
<gene>
    <name evidence="2" type="ORF">GDO86_004619</name>
</gene>
<dbReference type="EMBL" id="JAACNH010000002">
    <property type="protein sequence ID" value="KAG8452889.1"/>
    <property type="molecule type" value="Genomic_DNA"/>
</dbReference>
<dbReference type="InterPro" id="IPR031273">
    <property type="entry name" value="PARP4"/>
</dbReference>
<evidence type="ECO:0000313" key="3">
    <source>
        <dbReference type="Proteomes" id="UP000812440"/>
    </source>
</evidence>
<dbReference type="PANTHER" id="PTHR46530">
    <property type="entry name" value="PROTEIN MONO-ADP-RIBOSYLTRANSFERASE PARP4"/>
    <property type="match status" value="1"/>
</dbReference>
<organism evidence="2 3">
    <name type="scientific">Hymenochirus boettgeri</name>
    <name type="common">Congo dwarf clawed frog</name>
    <dbReference type="NCBI Taxonomy" id="247094"/>
    <lineage>
        <taxon>Eukaryota</taxon>
        <taxon>Metazoa</taxon>
        <taxon>Chordata</taxon>
        <taxon>Craniata</taxon>
        <taxon>Vertebrata</taxon>
        <taxon>Euteleostomi</taxon>
        <taxon>Amphibia</taxon>
        <taxon>Batrachia</taxon>
        <taxon>Anura</taxon>
        <taxon>Pipoidea</taxon>
        <taxon>Pipidae</taxon>
        <taxon>Pipinae</taxon>
        <taxon>Hymenochirus</taxon>
    </lineage>
</organism>
<evidence type="ECO:0000259" key="1">
    <source>
        <dbReference type="Pfam" id="PF26156"/>
    </source>
</evidence>
<evidence type="ECO:0000313" key="2">
    <source>
        <dbReference type="EMBL" id="KAG8452889.1"/>
    </source>
</evidence>
<dbReference type="PANTHER" id="PTHR46530:SF3">
    <property type="entry name" value="POLY [ADP-RIBOSE] POLYMERASE"/>
    <property type="match status" value="1"/>
</dbReference>
<keyword evidence="3" id="KW-1185">Reference proteome</keyword>
<dbReference type="GO" id="GO:0003950">
    <property type="term" value="F:NAD+ poly-ADP-ribosyltransferase activity"/>
    <property type="evidence" value="ECO:0007669"/>
    <property type="project" value="InterPro"/>
</dbReference>
<name>A0A8T2K6Q5_9PIPI</name>
<dbReference type="InterPro" id="IPR058904">
    <property type="entry name" value="PARP4_MVP-ID"/>
</dbReference>
<comment type="caution">
    <text evidence="2">The sequence shown here is derived from an EMBL/GenBank/DDBJ whole genome shotgun (WGS) entry which is preliminary data.</text>
</comment>
<dbReference type="GO" id="GO:0005737">
    <property type="term" value="C:cytoplasm"/>
    <property type="evidence" value="ECO:0007669"/>
    <property type="project" value="TreeGrafter"/>
</dbReference>
<reference evidence="2" key="1">
    <citation type="thesis" date="2020" institute="ProQuest LLC" country="789 East Eisenhower Parkway, Ann Arbor, MI, USA">
        <title>Comparative Genomics and Chromosome Evolution.</title>
        <authorList>
            <person name="Mudd A.B."/>
        </authorList>
    </citation>
    <scope>NUCLEOTIDE SEQUENCE</scope>
    <source>
        <strain evidence="2">Female2</strain>
        <tissue evidence="2">Blood</tissue>
    </source>
</reference>
<proteinExistence type="predicted"/>
<sequence>MQMCLSGQDSMVYRKKKLLSRSRAPPANHQQQVQGEKSSAIFDVQPQGARSYFEESRCTLQLPSMTDRVVPYGPITRSAHMKTAPSLSSLIGLQCEEGYWLLNEALGQLIHINVNYLIDIFLMKNGICSLGSKGKEEVLKLIATLLVLQHIRSYSLLKIKFKNLTTLDESFSSSEFYQEMEKAIKWARKTDRQYSGVCSRLGLGKNWDSATRKLLSIDPLDPSSDLRPAIMY</sequence>
<dbReference type="Proteomes" id="UP000812440">
    <property type="component" value="Chromosome 2"/>
</dbReference>